<gene>
    <name evidence="2" type="ORF">LCGC14_2366260</name>
</gene>
<sequence>MINDKRGVSTVWILVGIMIVFGAALLLIIIGAVSVNINDALDQNVTIGNVNLKTVNEQTFGQYNTMVLNNADWWGLAIIFGMIIGLFLIAYFARDTFPKISIVIDIFFIF</sequence>
<name>A0A0F9C526_9ZZZZ</name>
<feature type="transmembrane region" description="Helical" evidence="1">
    <location>
        <begin position="12"/>
        <end position="35"/>
    </location>
</feature>
<feature type="transmembrane region" description="Helical" evidence="1">
    <location>
        <begin position="73"/>
        <end position="93"/>
    </location>
</feature>
<comment type="caution">
    <text evidence="2">The sequence shown here is derived from an EMBL/GenBank/DDBJ whole genome shotgun (WGS) entry which is preliminary data.</text>
</comment>
<keyword evidence="1" id="KW-0812">Transmembrane</keyword>
<protein>
    <submittedName>
        <fullName evidence="2">Uncharacterized protein</fullName>
    </submittedName>
</protein>
<accession>A0A0F9C526</accession>
<organism evidence="2">
    <name type="scientific">marine sediment metagenome</name>
    <dbReference type="NCBI Taxonomy" id="412755"/>
    <lineage>
        <taxon>unclassified sequences</taxon>
        <taxon>metagenomes</taxon>
        <taxon>ecological metagenomes</taxon>
    </lineage>
</organism>
<dbReference type="AlphaFoldDB" id="A0A0F9C526"/>
<evidence type="ECO:0000313" key="2">
    <source>
        <dbReference type="EMBL" id="KKL44383.1"/>
    </source>
</evidence>
<keyword evidence="1" id="KW-0472">Membrane</keyword>
<evidence type="ECO:0000256" key="1">
    <source>
        <dbReference type="SAM" id="Phobius"/>
    </source>
</evidence>
<proteinExistence type="predicted"/>
<reference evidence="2" key="1">
    <citation type="journal article" date="2015" name="Nature">
        <title>Complex archaea that bridge the gap between prokaryotes and eukaryotes.</title>
        <authorList>
            <person name="Spang A."/>
            <person name="Saw J.H."/>
            <person name="Jorgensen S.L."/>
            <person name="Zaremba-Niedzwiedzka K."/>
            <person name="Martijn J."/>
            <person name="Lind A.E."/>
            <person name="van Eijk R."/>
            <person name="Schleper C."/>
            <person name="Guy L."/>
            <person name="Ettema T.J."/>
        </authorList>
    </citation>
    <scope>NUCLEOTIDE SEQUENCE</scope>
</reference>
<keyword evidence="1" id="KW-1133">Transmembrane helix</keyword>
<dbReference type="EMBL" id="LAZR01034780">
    <property type="protein sequence ID" value="KKL44383.1"/>
    <property type="molecule type" value="Genomic_DNA"/>
</dbReference>